<accession>A0A8R7TWE3</accession>
<evidence type="ECO:0000313" key="1">
    <source>
        <dbReference type="EnsemblPlants" id="TuG1812G0300003356.01.T01.cds454530"/>
    </source>
</evidence>
<evidence type="ECO:0000313" key="2">
    <source>
        <dbReference type="Proteomes" id="UP000015106"/>
    </source>
</evidence>
<name>A0A8R7TWE3_TRIUA</name>
<proteinExistence type="predicted"/>
<organism evidence="1 2">
    <name type="scientific">Triticum urartu</name>
    <name type="common">Red wild einkorn</name>
    <name type="synonym">Crithodium urartu</name>
    <dbReference type="NCBI Taxonomy" id="4572"/>
    <lineage>
        <taxon>Eukaryota</taxon>
        <taxon>Viridiplantae</taxon>
        <taxon>Streptophyta</taxon>
        <taxon>Embryophyta</taxon>
        <taxon>Tracheophyta</taxon>
        <taxon>Spermatophyta</taxon>
        <taxon>Magnoliopsida</taxon>
        <taxon>Liliopsida</taxon>
        <taxon>Poales</taxon>
        <taxon>Poaceae</taxon>
        <taxon>BOP clade</taxon>
        <taxon>Pooideae</taxon>
        <taxon>Triticodae</taxon>
        <taxon>Triticeae</taxon>
        <taxon>Triticinae</taxon>
        <taxon>Triticum</taxon>
    </lineage>
</organism>
<dbReference type="Proteomes" id="UP000015106">
    <property type="component" value="Chromosome 3"/>
</dbReference>
<dbReference type="AlphaFoldDB" id="A0A8R7TWE3"/>
<reference evidence="1" key="3">
    <citation type="submission" date="2022-06" db="UniProtKB">
        <authorList>
            <consortium name="EnsemblPlants"/>
        </authorList>
    </citation>
    <scope>IDENTIFICATION</scope>
</reference>
<keyword evidence="2" id="KW-1185">Reference proteome</keyword>
<sequence length="83" mass="9735">MLCPRFEIQNLEPCSEGSRRWKRQQCPQQSCSIGFESKDDIQEKVPNFLYYINHTRVDVYGVLGQGFLRNSKMVAAFCIEIMR</sequence>
<reference evidence="1" key="2">
    <citation type="submission" date="2018-03" db="EMBL/GenBank/DDBJ databases">
        <title>The Triticum urartu genome reveals the dynamic nature of wheat genome evolution.</title>
        <authorList>
            <person name="Ling H."/>
            <person name="Ma B."/>
            <person name="Shi X."/>
            <person name="Liu H."/>
            <person name="Dong L."/>
            <person name="Sun H."/>
            <person name="Cao Y."/>
            <person name="Gao Q."/>
            <person name="Zheng S."/>
            <person name="Li Y."/>
            <person name="Yu Y."/>
            <person name="Du H."/>
            <person name="Qi M."/>
            <person name="Li Y."/>
            <person name="Yu H."/>
            <person name="Cui Y."/>
            <person name="Wang N."/>
            <person name="Chen C."/>
            <person name="Wu H."/>
            <person name="Zhao Y."/>
            <person name="Zhang J."/>
            <person name="Li Y."/>
            <person name="Zhou W."/>
            <person name="Zhang B."/>
            <person name="Hu W."/>
            <person name="Eijk M."/>
            <person name="Tang J."/>
            <person name="Witsenboer H."/>
            <person name="Zhao S."/>
            <person name="Li Z."/>
            <person name="Zhang A."/>
            <person name="Wang D."/>
            <person name="Liang C."/>
        </authorList>
    </citation>
    <scope>NUCLEOTIDE SEQUENCE [LARGE SCALE GENOMIC DNA]</scope>
    <source>
        <strain evidence="1">cv. G1812</strain>
    </source>
</reference>
<dbReference type="Gramene" id="TuG1812G0300003356.01.T01">
    <property type="protein sequence ID" value="TuG1812G0300003356.01.T01.cds454530"/>
    <property type="gene ID" value="TuG1812G0300003356.01"/>
</dbReference>
<reference evidence="2" key="1">
    <citation type="journal article" date="2013" name="Nature">
        <title>Draft genome of the wheat A-genome progenitor Triticum urartu.</title>
        <authorList>
            <person name="Ling H.Q."/>
            <person name="Zhao S."/>
            <person name="Liu D."/>
            <person name="Wang J."/>
            <person name="Sun H."/>
            <person name="Zhang C."/>
            <person name="Fan H."/>
            <person name="Li D."/>
            <person name="Dong L."/>
            <person name="Tao Y."/>
            <person name="Gao C."/>
            <person name="Wu H."/>
            <person name="Li Y."/>
            <person name="Cui Y."/>
            <person name="Guo X."/>
            <person name="Zheng S."/>
            <person name="Wang B."/>
            <person name="Yu K."/>
            <person name="Liang Q."/>
            <person name="Yang W."/>
            <person name="Lou X."/>
            <person name="Chen J."/>
            <person name="Feng M."/>
            <person name="Jian J."/>
            <person name="Zhang X."/>
            <person name="Luo G."/>
            <person name="Jiang Y."/>
            <person name="Liu J."/>
            <person name="Wang Z."/>
            <person name="Sha Y."/>
            <person name="Zhang B."/>
            <person name="Wu H."/>
            <person name="Tang D."/>
            <person name="Shen Q."/>
            <person name="Xue P."/>
            <person name="Zou S."/>
            <person name="Wang X."/>
            <person name="Liu X."/>
            <person name="Wang F."/>
            <person name="Yang Y."/>
            <person name="An X."/>
            <person name="Dong Z."/>
            <person name="Zhang K."/>
            <person name="Zhang X."/>
            <person name="Luo M.C."/>
            <person name="Dvorak J."/>
            <person name="Tong Y."/>
            <person name="Wang J."/>
            <person name="Yang H."/>
            <person name="Li Z."/>
            <person name="Wang D."/>
            <person name="Zhang A."/>
            <person name="Wang J."/>
        </authorList>
    </citation>
    <scope>NUCLEOTIDE SEQUENCE</scope>
    <source>
        <strain evidence="2">cv. G1812</strain>
    </source>
</reference>
<dbReference type="EnsemblPlants" id="TuG1812G0300003356.01.T01">
    <property type="protein sequence ID" value="TuG1812G0300003356.01.T01.cds454530"/>
    <property type="gene ID" value="TuG1812G0300003356.01"/>
</dbReference>
<protein>
    <submittedName>
        <fullName evidence="1">Uncharacterized protein</fullName>
    </submittedName>
</protein>